<protein>
    <recommendedName>
        <fullName evidence="4">Embryo surrounding factor 1 brassicaceae domain-containing protein</fullName>
    </recommendedName>
</protein>
<keyword evidence="3" id="KW-1185">Reference proteome</keyword>
<name>A0A453MP66_AEGTS</name>
<proteinExistence type="predicted"/>
<feature type="signal peptide" evidence="1">
    <location>
        <begin position="1"/>
        <end position="27"/>
    </location>
</feature>
<dbReference type="EnsemblPlants" id="AET6Gv20013400.1">
    <property type="protein sequence ID" value="AET6Gv20013400.1"/>
    <property type="gene ID" value="AET6Gv20013400"/>
</dbReference>
<reference evidence="2" key="4">
    <citation type="submission" date="2019-03" db="UniProtKB">
        <authorList>
            <consortium name="EnsemblPlants"/>
        </authorList>
    </citation>
    <scope>IDENTIFICATION</scope>
</reference>
<dbReference type="Gramene" id="AET6Gv20013400.1">
    <property type="protein sequence ID" value="AET6Gv20013400.1"/>
    <property type="gene ID" value="AET6Gv20013400"/>
</dbReference>
<dbReference type="Proteomes" id="UP000015105">
    <property type="component" value="Chromosome 6D"/>
</dbReference>
<reference evidence="2" key="3">
    <citation type="journal article" date="2017" name="Nature">
        <title>Genome sequence of the progenitor of the wheat D genome Aegilops tauschii.</title>
        <authorList>
            <person name="Luo M.C."/>
            <person name="Gu Y.Q."/>
            <person name="Puiu D."/>
            <person name="Wang H."/>
            <person name="Twardziok S.O."/>
            <person name="Deal K.R."/>
            <person name="Huo N."/>
            <person name="Zhu T."/>
            <person name="Wang L."/>
            <person name="Wang Y."/>
            <person name="McGuire P.E."/>
            <person name="Liu S."/>
            <person name="Long H."/>
            <person name="Ramasamy R.K."/>
            <person name="Rodriguez J.C."/>
            <person name="Van S.L."/>
            <person name="Yuan L."/>
            <person name="Wang Z."/>
            <person name="Xia Z."/>
            <person name="Xiao L."/>
            <person name="Anderson O.D."/>
            <person name="Ouyang S."/>
            <person name="Liang Y."/>
            <person name="Zimin A.V."/>
            <person name="Pertea G."/>
            <person name="Qi P."/>
            <person name="Bennetzen J.L."/>
            <person name="Dai X."/>
            <person name="Dawson M.W."/>
            <person name="Muller H.G."/>
            <person name="Kugler K."/>
            <person name="Rivarola-Duarte L."/>
            <person name="Spannagl M."/>
            <person name="Mayer K.F.X."/>
            <person name="Lu F.H."/>
            <person name="Bevan M.W."/>
            <person name="Leroy P."/>
            <person name="Li P."/>
            <person name="You F.M."/>
            <person name="Sun Q."/>
            <person name="Liu Z."/>
            <person name="Lyons E."/>
            <person name="Wicker T."/>
            <person name="Salzberg S.L."/>
            <person name="Devos K.M."/>
            <person name="Dvorak J."/>
        </authorList>
    </citation>
    <scope>NUCLEOTIDE SEQUENCE [LARGE SCALE GENOMIC DNA]</scope>
    <source>
        <strain evidence="2">cv. AL8/78</strain>
    </source>
</reference>
<evidence type="ECO:0000313" key="2">
    <source>
        <dbReference type="EnsemblPlants" id="AET6Gv20013400.1"/>
    </source>
</evidence>
<accession>A0A453MP66</accession>
<reference evidence="2" key="5">
    <citation type="journal article" date="2021" name="G3 (Bethesda)">
        <title>Aegilops tauschii genome assembly Aet v5.0 features greater sequence contiguity and improved annotation.</title>
        <authorList>
            <person name="Wang L."/>
            <person name="Zhu T."/>
            <person name="Rodriguez J.C."/>
            <person name="Deal K.R."/>
            <person name="Dubcovsky J."/>
            <person name="McGuire P.E."/>
            <person name="Lux T."/>
            <person name="Spannagl M."/>
            <person name="Mayer K.F.X."/>
            <person name="Baldrich P."/>
            <person name="Meyers B.C."/>
            <person name="Huo N."/>
            <person name="Gu Y.Q."/>
            <person name="Zhou H."/>
            <person name="Devos K.M."/>
            <person name="Bennetzen J.L."/>
            <person name="Unver T."/>
            <person name="Budak H."/>
            <person name="Gulick P.J."/>
            <person name="Galiba G."/>
            <person name="Kalapos B."/>
            <person name="Nelson D.R."/>
            <person name="Li P."/>
            <person name="You F.M."/>
            <person name="Luo M.C."/>
            <person name="Dvorak J."/>
        </authorList>
    </citation>
    <scope>NUCLEOTIDE SEQUENCE [LARGE SCALE GENOMIC DNA]</scope>
    <source>
        <strain evidence="2">cv. AL8/78</strain>
    </source>
</reference>
<keyword evidence="1" id="KW-0732">Signal</keyword>
<organism evidence="2 3">
    <name type="scientific">Aegilops tauschii subsp. strangulata</name>
    <name type="common">Goatgrass</name>
    <dbReference type="NCBI Taxonomy" id="200361"/>
    <lineage>
        <taxon>Eukaryota</taxon>
        <taxon>Viridiplantae</taxon>
        <taxon>Streptophyta</taxon>
        <taxon>Embryophyta</taxon>
        <taxon>Tracheophyta</taxon>
        <taxon>Spermatophyta</taxon>
        <taxon>Magnoliopsida</taxon>
        <taxon>Liliopsida</taxon>
        <taxon>Poales</taxon>
        <taxon>Poaceae</taxon>
        <taxon>BOP clade</taxon>
        <taxon>Pooideae</taxon>
        <taxon>Triticodae</taxon>
        <taxon>Triticeae</taxon>
        <taxon>Triticinae</taxon>
        <taxon>Aegilops</taxon>
    </lineage>
</organism>
<evidence type="ECO:0008006" key="4">
    <source>
        <dbReference type="Google" id="ProtNLM"/>
    </source>
</evidence>
<evidence type="ECO:0000313" key="3">
    <source>
        <dbReference type="Proteomes" id="UP000015105"/>
    </source>
</evidence>
<reference evidence="3" key="2">
    <citation type="journal article" date="2017" name="Nat. Plants">
        <title>The Aegilops tauschii genome reveals multiple impacts of transposons.</title>
        <authorList>
            <person name="Zhao G."/>
            <person name="Zou C."/>
            <person name="Li K."/>
            <person name="Wang K."/>
            <person name="Li T."/>
            <person name="Gao L."/>
            <person name="Zhang X."/>
            <person name="Wang H."/>
            <person name="Yang Z."/>
            <person name="Liu X."/>
            <person name="Jiang W."/>
            <person name="Mao L."/>
            <person name="Kong X."/>
            <person name="Jiao Y."/>
            <person name="Jia J."/>
        </authorList>
    </citation>
    <scope>NUCLEOTIDE SEQUENCE [LARGE SCALE GENOMIC DNA]</scope>
    <source>
        <strain evidence="3">cv. AL8/78</strain>
    </source>
</reference>
<sequence length="96" mass="10529">MSNHMTRIHVVALLLTVCLLLATNARCRIIDGGGDNKIHLPNGLCAYKKNWSFCKLDIPQCYCCLASDAYCYATMNICKKECPLGSGTRSSLSLQA</sequence>
<feature type="chain" id="PRO_5019417735" description="Embryo surrounding factor 1 brassicaceae domain-containing protein" evidence="1">
    <location>
        <begin position="28"/>
        <end position="96"/>
    </location>
</feature>
<dbReference type="AlphaFoldDB" id="A0A453MP66"/>
<reference evidence="3" key="1">
    <citation type="journal article" date="2014" name="Science">
        <title>Ancient hybridizations among the ancestral genomes of bread wheat.</title>
        <authorList>
            <consortium name="International Wheat Genome Sequencing Consortium,"/>
            <person name="Marcussen T."/>
            <person name="Sandve S.R."/>
            <person name="Heier L."/>
            <person name="Spannagl M."/>
            <person name="Pfeifer M."/>
            <person name="Jakobsen K.S."/>
            <person name="Wulff B.B."/>
            <person name="Steuernagel B."/>
            <person name="Mayer K.F."/>
            <person name="Olsen O.A."/>
        </authorList>
    </citation>
    <scope>NUCLEOTIDE SEQUENCE [LARGE SCALE GENOMIC DNA]</scope>
    <source>
        <strain evidence="3">cv. AL8/78</strain>
    </source>
</reference>
<evidence type="ECO:0000256" key="1">
    <source>
        <dbReference type="SAM" id="SignalP"/>
    </source>
</evidence>